<keyword evidence="2" id="KW-1185">Reference proteome</keyword>
<name>A0ACC3BQ33_PYRYE</name>
<accession>A0ACC3BQ33</accession>
<proteinExistence type="predicted"/>
<evidence type="ECO:0000313" key="2">
    <source>
        <dbReference type="Proteomes" id="UP000798662"/>
    </source>
</evidence>
<evidence type="ECO:0000313" key="1">
    <source>
        <dbReference type="EMBL" id="KAK1859587.1"/>
    </source>
</evidence>
<protein>
    <submittedName>
        <fullName evidence="1">Uncharacterized protein</fullName>
    </submittedName>
</protein>
<reference evidence="1" key="1">
    <citation type="submission" date="2019-11" db="EMBL/GenBank/DDBJ databases">
        <title>Nori genome reveals adaptations in red seaweeds to the harsh intertidal environment.</title>
        <authorList>
            <person name="Wang D."/>
            <person name="Mao Y."/>
        </authorList>
    </citation>
    <scope>NUCLEOTIDE SEQUENCE</scope>
    <source>
        <tissue evidence="1">Gametophyte</tissue>
    </source>
</reference>
<dbReference type="Proteomes" id="UP000798662">
    <property type="component" value="Chromosome 1"/>
</dbReference>
<dbReference type="EMBL" id="CM020618">
    <property type="protein sequence ID" value="KAK1859587.1"/>
    <property type="molecule type" value="Genomic_DNA"/>
</dbReference>
<organism evidence="1 2">
    <name type="scientific">Pyropia yezoensis</name>
    <name type="common">Susabi-nori</name>
    <name type="synonym">Porphyra yezoensis</name>
    <dbReference type="NCBI Taxonomy" id="2788"/>
    <lineage>
        <taxon>Eukaryota</taxon>
        <taxon>Rhodophyta</taxon>
        <taxon>Bangiophyceae</taxon>
        <taxon>Bangiales</taxon>
        <taxon>Bangiaceae</taxon>
        <taxon>Pyropia</taxon>
    </lineage>
</organism>
<comment type="caution">
    <text evidence="1">The sequence shown here is derived from an EMBL/GenBank/DDBJ whole genome shotgun (WGS) entry which is preliminary data.</text>
</comment>
<sequence length="616" mass="65568">MGTVAVATRRIAVGEVVLVEAPLLTWTRDDTADLLRAYDALPPASRALLRGLYHPNVEDAEFLSWGGEAKLVADTGGRLPAPVPAAPTRADILLLLAVARFNAHAYTGHPAEKTVLELSRTGITGGDCHPKTALYATLSRMEHSCVPNLSYSSKLDAGAGRLTAIRPISSGDHLSLSYIDNPWVLPTALRRAQLYDGFAFFCRCSRCAGPDTARSVLCTKPCGGLATPLNADDPVWRCTMCNLCVDKMYVLAAEGKVTVSLAAMQERNLRTLSAPEEAAELVDDASRTLSPLHWLTLRASRDLEQLLSSHAHSLLSVARIAAEMGFLAMARAYPRDVGRLRIQAVDVSVASIKAVECLAASCGGGWPCRVNHPPVAEVIEWVFWVSQDLLEVPRSPPSSAAALAEELGLGPDRLCVRTITYEELQADAALAAINPIKRLPALLLPSGTVVVESGAIVSLLLSMHANDKRAQALLPPLDAPDDAHARALMFLHYAPASAYPLMRDTFLGTYGKRPEERDSAGLAATAATWAATVAALVGAALADGRAFLLGDTFTVADLMCTYEFLMVRWAGMDSDAVSGGDSRVAAWVDRLAERPSAVKVYAGLASMSINDGAAAA</sequence>
<gene>
    <name evidence="1" type="ORF">I4F81_002182</name>
</gene>